<name>A0A427TNM0_9PSEU</name>
<protein>
    <recommendedName>
        <fullName evidence="3">Guanylate cyclase domain-containing protein</fullName>
    </recommendedName>
</protein>
<evidence type="ECO:0008006" key="3">
    <source>
        <dbReference type="Google" id="ProtNLM"/>
    </source>
</evidence>
<dbReference type="OrthoDB" id="3482507at2"/>
<dbReference type="Proteomes" id="UP000267081">
    <property type="component" value="Unassembled WGS sequence"/>
</dbReference>
<keyword evidence="2" id="KW-1185">Reference proteome</keyword>
<sequence length="237" mass="26292">MNYERSAVHRTIFAVDVEGYGDRSRTTPHRLALRDGLYRALGRAFDDAGVPWTACRSEDCGDGVFVLAPPQIPKGLFVEFLPNALAVALHRHNLTHHAGARIRLRMALHAGEVAYDDHGVTAPAINHAFRLLDAAPLKEALKASPGVLGLITSAWFFEEVVRHSEGLDPATFRPVPVVVKETRTTGWISLPDRPYPADASLLARLPEPAKVTGLDDYRTWRRFRRHAQVLADRQEPG</sequence>
<dbReference type="AlphaFoldDB" id="A0A427TNM0"/>
<dbReference type="SUPFAM" id="SSF55073">
    <property type="entry name" value="Nucleotide cyclase"/>
    <property type="match status" value="1"/>
</dbReference>
<organism evidence="1 2">
    <name type="scientific">Amycolatopsis eburnea</name>
    <dbReference type="NCBI Taxonomy" id="2267691"/>
    <lineage>
        <taxon>Bacteria</taxon>
        <taxon>Bacillati</taxon>
        <taxon>Actinomycetota</taxon>
        <taxon>Actinomycetes</taxon>
        <taxon>Pseudonocardiales</taxon>
        <taxon>Pseudonocardiaceae</taxon>
        <taxon>Amycolatopsis</taxon>
    </lineage>
</organism>
<dbReference type="InterPro" id="IPR029787">
    <property type="entry name" value="Nucleotide_cyclase"/>
</dbReference>
<gene>
    <name evidence="1" type="ORF">EIY87_00600</name>
</gene>
<evidence type="ECO:0000313" key="1">
    <source>
        <dbReference type="EMBL" id="RSD25955.1"/>
    </source>
</evidence>
<comment type="caution">
    <text evidence="1">The sequence shown here is derived from an EMBL/GenBank/DDBJ whole genome shotgun (WGS) entry which is preliminary data.</text>
</comment>
<dbReference type="RefSeq" id="WP_125305651.1">
    <property type="nucleotide sequence ID" value="NZ_RSEC01000007.1"/>
</dbReference>
<dbReference type="Gene3D" id="3.30.70.1230">
    <property type="entry name" value="Nucleotide cyclase"/>
    <property type="match status" value="1"/>
</dbReference>
<accession>A0A427TNM0</accession>
<reference evidence="1 2" key="1">
    <citation type="submission" date="2018-12" db="EMBL/GenBank/DDBJ databases">
        <title>Amycolatopsis eburnea sp. nov. actinomycete associate with arbuscular mycorrhiza fungal spore.</title>
        <authorList>
            <person name="Lumyong S."/>
            <person name="Chaiya L."/>
        </authorList>
    </citation>
    <scope>NUCLEOTIDE SEQUENCE [LARGE SCALE GENOMIC DNA]</scope>
    <source>
        <strain evidence="1 2">GLM-1</strain>
    </source>
</reference>
<proteinExistence type="predicted"/>
<evidence type="ECO:0000313" key="2">
    <source>
        <dbReference type="Proteomes" id="UP000267081"/>
    </source>
</evidence>
<dbReference type="EMBL" id="RSEC01000007">
    <property type="protein sequence ID" value="RSD25955.1"/>
    <property type="molecule type" value="Genomic_DNA"/>
</dbReference>